<accession>A0A3G9CUY6</accession>
<dbReference type="AlphaFoldDB" id="A0A1I7AEZ3"/>
<evidence type="ECO:0000313" key="4">
    <source>
        <dbReference type="Proteomes" id="UP000323733"/>
    </source>
</evidence>
<reference evidence="2 4" key="2">
    <citation type="submission" date="2016-10" db="EMBL/GenBank/DDBJ databases">
        <authorList>
            <person name="Varghese N."/>
            <person name="Submissions S."/>
        </authorList>
    </citation>
    <scope>NUCLEOTIDE SEQUENCE [LARGE SCALE GENOMIC DNA]</scope>
    <source>
        <strain evidence="2 4">DSM 11855</strain>
    </source>
</reference>
<reference evidence="1 3" key="1">
    <citation type="submission" date="2016-09" db="EMBL/GenBank/DDBJ databases">
        <title>Complete Genome Sequence of Methanosarcina thermophila MT-1.</title>
        <authorList>
            <person name="Kouzuma A."/>
        </authorList>
    </citation>
    <scope>NUCLEOTIDE SEQUENCE [LARGE SCALE GENOMIC DNA]</scope>
    <source>
        <strain evidence="1 3">MT-1</strain>
    </source>
</reference>
<sequence>MARMLNGVSAPDPFIYIATGTGATAESTSDTALENENAQYGAQRVQANCSFTSPGTSVWSYLFAFTGSVIIRELGILNAASGGTLLLRHVLSENKPYSDGESVEIAITNTMMRNS</sequence>
<organism evidence="2 4">
    <name type="scientific">Methanosarcina thermophila</name>
    <dbReference type="NCBI Taxonomy" id="2210"/>
    <lineage>
        <taxon>Archaea</taxon>
        <taxon>Methanobacteriati</taxon>
        <taxon>Methanobacteriota</taxon>
        <taxon>Stenosarchaea group</taxon>
        <taxon>Methanomicrobia</taxon>
        <taxon>Methanosarcinales</taxon>
        <taxon>Methanosarcinaceae</taxon>
        <taxon>Methanosarcina</taxon>
    </lineage>
</organism>
<dbReference type="InterPro" id="IPR056908">
    <property type="entry name" value="Gp80-like"/>
</dbReference>
<evidence type="ECO:0000313" key="3">
    <source>
        <dbReference type="Proteomes" id="UP000265557"/>
    </source>
</evidence>
<evidence type="ECO:0000313" key="1">
    <source>
        <dbReference type="EMBL" id="BAW29913.1"/>
    </source>
</evidence>
<dbReference type="Proteomes" id="UP000323733">
    <property type="component" value="Unassembled WGS sequence"/>
</dbReference>
<gene>
    <name evidence="1" type="ORF">MESMT1_1983</name>
    <name evidence="2" type="ORF">SAMN02910340_02103</name>
</gene>
<evidence type="ECO:0000313" key="2">
    <source>
        <dbReference type="EMBL" id="SFT73501.1"/>
    </source>
</evidence>
<proteinExistence type="predicted"/>
<dbReference type="EMBL" id="FPAO01000008">
    <property type="protein sequence ID" value="SFT73501.1"/>
    <property type="molecule type" value="Genomic_DNA"/>
</dbReference>
<accession>A0A1I7AEZ3</accession>
<protein>
    <submittedName>
        <fullName evidence="2">Uncharacterized protein</fullName>
    </submittedName>
</protein>
<name>A0A1I7AEZ3_METTE</name>
<dbReference type="Proteomes" id="UP000265557">
    <property type="component" value="Chromosome"/>
</dbReference>
<dbReference type="RefSeq" id="WP_149761819.1">
    <property type="nucleotide sequence ID" value="NZ_FPAO01000008.1"/>
</dbReference>
<dbReference type="Pfam" id="PF23140">
    <property type="entry name" value="Gp80"/>
    <property type="match status" value="1"/>
</dbReference>
<keyword evidence="4" id="KW-1185">Reference proteome</keyword>
<dbReference type="EMBL" id="AP017646">
    <property type="protein sequence ID" value="BAW29913.1"/>
    <property type="molecule type" value="Genomic_DNA"/>
</dbReference>